<keyword evidence="1" id="KW-0812">Transmembrane</keyword>
<keyword evidence="1" id="KW-0472">Membrane</keyword>
<sequence length="60" mass="7070">MIARIFLQHFMSLWVGESLVLLILEPMILGLKSWFRRSTKILFRFVCSRLKGEAFLLSLL</sequence>
<dbReference type="Gramene" id="KFK31297">
    <property type="protein sequence ID" value="KFK31297"/>
    <property type="gene ID" value="AALP_AA6G093700"/>
</dbReference>
<dbReference type="Proteomes" id="UP000029120">
    <property type="component" value="Chromosome 6"/>
</dbReference>
<evidence type="ECO:0000313" key="2">
    <source>
        <dbReference type="EMBL" id="KFK31297.1"/>
    </source>
</evidence>
<keyword evidence="1" id="KW-1133">Transmembrane helix</keyword>
<feature type="transmembrane region" description="Helical" evidence="1">
    <location>
        <begin position="12"/>
        <end position="35"/>
    </location>
</feature>
<reference evidence="3" key="1">
    <citation type="journal article" date="2015" name="Nat. Plants">
        <title>Genome expansion of Arabis alpina linked with retrotransposition and reduced symmetric DNA methylation.</title>
        <authorList>
            <person name="Willing E.M."/>
            <person name="Rawat V."/>
            <person name="Mandakova T."/>
            <person name="Maumus F."/>
            <person name="James G.V."/>
            <person name="Nordstroem K.J."/>
            <person name="Becker C."/>
            <person name="Warthmann N."/>
            <person name="Chica C."/>
            <person name="Szarzynska B."/>
            <person name="Zytnicki M."/>
            <person name="Albani M.C."/>
            <person name="Kiefer C."/>
            <person name="Bergonzi S."/>
            <person name="Castaings L."/>
            <person name="Mateos J.L."/>
            <person name="Berns M.C."/>
            <person name="Bujdoso N."/>
            <person name="Piofczyk T."/>
            <person name="de Lorenzo L."/>
            <person name="Barrero-Sicilia C."/>
            <person name="Mateos I."/>
            <person name="Piednoel M."/>
            <person name="Hagmann J."/>
            <person name="Chen-Min-Tao R."/>
            <person name="Iglesias-Fernandez R."/>
            <person name="Schuster S.C."/>
            <person name="Alonso-Blanco C."/>
            <person name="Roudier F."/>
            <person name="Carbonero P."/>
            <person name="Paz-Ares J."/>
            <person name="Davis S.J."/>
            <person name="Pecinka A."/>
            <person name="Quesneville H."/>
            <person name="Colot V."/>
            <person name="Lysak M.A."/>
            <person name="Weigel D."/>
            <person name="Coupland G."/>
            <person name="Schneeberger K."/>
        </authorList>
    </citation>
    <scope>NUCLEOTIDE SEQUENCE [LARGE SCALE GENOMIC DNA]</scope>
    <source>
        <strain evidence="3">cv. Pajares</strain>
    </source>
</reference>
<evidence type="ECO:0000313" key="3">
    <source>
        <dbReference type="Proteomes" id="UP000029120"/>
    </source>
</evidence>
<name>A0A087GN45_ARAAL</name>
<dbReference type="AlphaFoldDB" id="A0A087GN45"/>
<evidence type="ECO:0000256" key="1">
    <source>
        <dbReference type="SAM" id="Phobius"/>
    </source>
</evidence>
<dbReference type="EMBL" id="CM002874">
    <property type="protein sequence ID" value="KFK31297.1"/>
    <property type="molecule type" value="Genomic_DNA"/>
</dbReference>
<proteinExistence type="predicted"/>
<organism evidence="2 3">
    <name type="scientific">Arabis alpina</name>
    <name type="common">Alpine rock-cress</name>
    <dbReference type="NCBI Taxonomy" id="50452"/>
    <lineage>
        <taxon>Eukaryota</taxon>
        <taxon>Viridiplantae</taxon>
        <taxon>Streptophyta</taxon>
        <taxon>Embryophyta</taxon>
        <taxon>Tracheophyta</taxon>
        <taxon>Spermatophyta</taxon>
        <taxon>Magnoliopsida</taxon>
        <taxon>eudicotyledons</taxon>
        <taxon>Gunneridae</taxon>
        <taxon>Pentapetalae</taxon>
        <taxon>rosids</taxon>
        <taxon>malvids</taxon>
        <taxon>Brassicales</taxon>
        <taxon>Brassicaceae</taxon>
        <taxon>Arabideae</taxon>
        <taxon>Arabis</taxon>
    </lineage>
</organism>
<keyword evidence="3" id="KW-1185">Reference proteome</keyword>
<accession>A0A087GN45</accession>
<gene>
    <name evidence="2" type="ordered locus">AALP_Aa6g093700</name>
</gene>
<protein>
    <submittedName>
        <fullName evidence="2">Uncharacterized protein</fullName>
    </submittedName>
</protein>